<proteinExistence type="inferred from homology"/>
<dbReference type="SUPFAM" id="SSF51621">
    <property type="entry name" value="Phosphoenolpyruvate/pyruvate domain"/>
    <property type="match status" value="1"/>
</dbReference>
<keyword evidence="2" id="KW-0479">Metal-binding</keyword>
<keyword evidence="3" id="KW-0456">Lyase</keyword>
<evidence type="ECO:0000256" key="3">
    <source>
        <dbReference type="ARBA" id="ARBA00023239"/>
    </source>
</evidence>
<protein>
    <submittedName>
        <fullName evidence="5">2,4-dihydroxyhept-2-ene-1,7-dioic acid aldolase</fullName>
    </submittedName>
</protein>
<dbReference type="Pfam" id="PF03328">
    <property type="entry name" value="HpcH_HpaI"/>
    <property type="match status" value="1"/>
</dbReference>
<accession>A0A545AP25</accession>
<dbReference type="GO" id="GO:0046872">
    <property type="term" value="F:metal ion binding"/>
    <property type="evidence" value="ECO:0007669"/>
    <property type="project" value="UniProtKB-KW"/>
</dbReference>
<comment type="caution">
    <text evidence="5">The sequence shown here is derived from an EMBL/GenBank/DDBJ whole genome shotgun (WGS) entry which is preliminary data.</text>
</comment>
<dbReference type="InterPro" id="IPR040442">
    <property type="entry name" value="Pyrv_kinase-like_dom_sf"/>
</dbReference>
<comment type="similarity">
    <text evidence="1">Belongs to the HpcH/HpaI aldolase family.</text>
</comment>
<evidence type="ECO:0000313" key="6">
    <source>
        <dbReference type="Proteomes" id="UP000317982"/>
    </source>
</evidence>
<dbReference type="OrthoDB" id="3353438at2"/>
<dbReference type="EMBL" id="VIRS01000015">
    <property type="protein sequence ID" value="TQS43046.1"/>
    <property type="molecule type" value="Genomic_DNA"/>
</dbReference>
<keyword evidence="6" id="KW-1185">Reference proteome</keyword>
<dbReference type="Gene3D" id="3.20.20.60">
    <property type="entry name" value="Phosphoenolpyruvate-binding domains"/>
    <property type="match status" value="1"/>
</dbReference>
<dbReference type="GO" id="GO:0005737">
    <property type="term" value="C:cytoplasm"/>
    <property type="evidence" value="ECO:0007669"/>
    <property type="project" value="TreeGrafter"/>
</dbReference>
<dbReference type="InterPro" id="IPR015813">
    <property type="entry name" value="Pyrv/PenolPyrv_kinase-like_dom"/>
</dbReference>
<dbReference type="InParanoid" id="A0A545AP25"/>
<dbReference type="PANTHER" id="PTHR30502">
    <property type="entry name" value="2-KETO-3-DEOXY-L-RHAMNONATE ALDOLASE"/>
    <property type="match status" value="1"/>
</dbReference>
<dbReference type="PANTHER" id="PTHR30502:SF0">
    <property type="entry name" value="PHOSPHOENOLPYRUVATE CARBOXYLASE FAMILY PROTEIN"/>
    <property type="match status" value="1"/>
</dbReference>
<evidence type="ECO:0000256" key="1">
    <source>
        <dbReference type="ARBA" id="ARBA00005568"/>
    </source>
</evidence>
<organism evidence="5 6">
    <name type="scientific">Cryptosporangium phraense</name>
    <dbReference type="NCBI Taxonomy" id="2593070"/>
    <lineage>
        <taxon>Bacteria</taxon>
        <taxon>Bacillati</taxon>
        <taxon>Actinomycetota</taxon>
        <taxon>Actinomycetes</taxon>
        <taxon>Cryptosporangiales</taxon>
        <taxon>Cryptosporangiaceae</taxon>
        <taxon>Cryptosporangium</taxon>
    </lineage>
</organism>
<gene>
    <name evidence="5" type="ORF">FL583_21680</name>
</gene>
<evidence type="ECO:0000256" key="2">
    <source>
        <dbReference type="ARBA" id="ARBA00022723"/>
    </source>
</evidence>
<dbReference type="InterPro" id="IPR050251">
    <property type="entry name" value="HpcH-HpaI_aldolase"/>
</dbReference>
<dbReference type="AlphaFoldDB" id="A0A545AP25"/>
<evidence type="ECO:0000259" key="4">
    <source>
        <dbReference type="Pfam" id="PF03328"/>
    </source>
</evidence>
<dbReference type="Proteomes" id="UP000317982">
    <property type="component" value="Unassembled WGS sequence"/>
</dbReference>
<dbReference type="GO" id="GO:0016832">
    <property type="term" value="F:aldehyde-lyase activity"/>
    <property type="evidence" value="ECO:0007669"/>
    <property type="project" value="TreeGrafter"/>
</dbReference>
<name>A0A545AP25_9ACTN</name>
<dbReference type="InterPro" id="IPR005000">
    <property type="entry name" value="Aldolase/citrate-lyase_domain"/>
</dbReference>
<dbReference type="RefSeq" id="WP_142706531.1">
    <property type="nucleotide sequence ID" value="NZ_VIRS01000015.1"/>
</dbReference>
<sequence length="240" mass="24252">MMTLPDGALGTWVKIPAMEVVELAALAGFDFVVIDLEHSPISVETASRLIGTGRHTGVAPIVRVPQVDGLVARLLDAGAAGIMVPHVDTVAQARAAVDAVRFPPLGARGVGSTSRAGAWGAMSRDDYLRQDVVLIAQIESAEGVRNAEKIAATEGVDALLVGAADLAVSEGRDDIDDLIAEVVAAAGAAGKPVGNAGGATAEAARAAFAAGFTFTLLSNDATLLGSALRAAVDSGRRAHA</sequence>
<reference evidence="5 6" key="1">
    <citation type="submission" date="2019-07" db="EMBL/GenBank/DDBJ databases">
        <title>Cryptosporangium phraense sp. nov., isolated from plant litter.</title>
        <authorList>
            <person name="Suriyachadkun C."/>
        </authorList>
    </citation>
    <scope>NUCLEOTIDE SEQUENCE [LARGE SCALE GENOMIC DNA]</scope>
    <source>
        <strain evidence="5 6">A-T 5661</strain>
    </source>
</reference>
<feature type="domain" description="HpcH/HpaI aldolase/citrate lyase" evidence="4">
    <location>
        <begin position="10"/>
        <end position="198"/>
    </location>
</feature>
<evidence type="ECO:0000313" key="5">
    <source>
        <dbReference type="EMBL" id="TQS43046.1"/>
    </source>
</evidence>